<evidence type="ECO:0000256" key="2">
    <source>
        <dbReference type="ARBA" id="ARBA00004370"/>
    </source>
</evidence>
<dbReference type="Proteomes" id="UP000295341">
    <property type="component" value="Unassembled WGS sequence"/>
</dbReference>
<dbReference type="GO" id="GO:0005524">
    <property type="term" value="F:ATP binding"/>
    <property type="evidence" value="ECO:0007669"/>
    <property type="project" value="UniProtKB-KW"/>
</dbReference>
<dbReference type="Pfam" id="PF02518">
    <property type="entry name" value="HATPase_c"/>
    <property type="match status" value="1"/>
</dbReference>
<keyword evidence="5" id="KW-0808">Transferase</keyword>
<evidence type="ECO:0000256" key="8">
    <source>
        <dbReference type="ARBA" id="ARBA00022989"/>
    </source>
</evidence>
<evidence type="ECO:0000256" key="6">
    <source>
        <dbReference type="ARBA" id="ARBA00022692"/>
    </source>
</evidence>
<evidence type="ECO:0000256" key="1">
    <source>
        <dbReference type="ARBA" id="ARBA00000085"/>
    </source>
</evidence>
<sequence>MTSLRARLLAAASAVLAAFFVLTAAVLDGAFRDSTLQAQRDKLEGLVYSLLAAARTDANGNLTVEPNDISDRRLVQPASGLQAALFDEQARLVWTSAEFLEVPPPQMPGVGQWAFHQLRKPPVFSLSYGLRWIDLQDDPKRYTFVVLEDASSYERQLRTYRRELWLWLAAAAGGLLLVQYLVLRWGLAPVRRLVNELNAVERGERAEIHGSYPDELVSLTQGLNAMIRSERNQQTRYRNALGDLAHSLKTPLAVLFGMSEEPRVPEELRNPLREQVGHMQQITDYQLRKAATAGRRTLAEPIAPAPIAAKITQALTKVYADRGVKFELIAPPQFRMRADNGDLFELFGNLLDNACKYGGGRIRVRISRDDQDNVIEVDDDGPGFPQDAQELLQRGVRADTQNPGQGIGLAAVYEIVKAYEGRILLDRSEWGGGRVTVRLPI</sequence>
<keyword evidence="4" id="KW-0597">Phosphoprotein</keyword>
<evidence type="ECO:0000313" key="15">
    <source>
        <dbReference type="EMBL" id="TDU32087.1"/>
    </source>
</evidence>
<dbReference type="EMBL" id="SOBT01000008">
    <property type="protein sequence ID" value="TDU32087.1"/>
    <property type="molecule type" value="Genomic_DNA"/>
</dbReference>
<feature type="transmembrane region" description="Helical" evidence="11">
    <location>
        <begin position="164"/>
        <end position="183"/>
    </location>
</feature>
<gene>
    <name evidence="15" type="ORF">DFR24_1475</name>
</gene>
<dbReference type="Pfam" id="PF00672">
    <property type="entry name" value="HAMP"/>
    <property type="match status" value="1"/>
</dbReference>
<evidence type="ECO:0000256" key="9">
    <source>
        <dbReference type="ARBA" id="ARBA00023012"/>
    </source>
</evidence>
<organism evidence="15 16">
    <name type="scientific">Panacagrimonas perspica</name>
    <dbReference type="NCBI Taxonomy" id="381431"/>
    <lineage>
        <taxon>Bacteria</taxon>
        <taxon>Pseudomonadati</taxon>
        <taxon>Pseudomonadota</taxon>
        <taxon>Gammaproteobacteria</taxon>
        <taxon>Nevskiales</taxon>
        <taxon>Nevskiaceae</taxon>
        <taxon>Panacagrimonas</taxon>
    </lineage>
</organism>
<keyword evidence="9" id="KW-0902">Two-component regulatory system</keyword>
<feature type="domain" description="Histidine kinase" evidence="13">
    <location>
        <begin position="243"/>
        <end position="441"/>
    </location>
</feature>
<dbReference type="RefSeq" id="WP_133880617.1">
    <property type="nucleotide sequence ID" value="NZ_MWIN01000004.1"/>
</dbReference>
<evidence type="ECO:0000256" key="4">
    <source>
        <dbReference type="ARBA" id="ARBA00022553"/>
    </source>
</evidence>
<evidence type="ECO:0000259" key="14">
    <source>
        <dbReference type="PROSITE" id="PS50885"/>
    </source>
</evidence>
<dbReference type="PROSITE" id="PS50109">
    <property type="entry name" value="HIS_KIN"/>
    <property type="match status" value="1"/>
</dbReference>
<dbReference type="EC" id="2.7.13.3" evidence="3"/>
<dbReference type="InterPro" id="IPR050428">
    <property type="entry name" value="TCS_sensor_his_kinase"/>
</dbReference>
<dbReference type="GO" id="GO:0000155">
    <property type="term" value="F:phosphorelay sensor kinase activity"/>
    <property type="evidence" value="ECO:0007669"/>
    <property type="project" value="InterPro"/>
</dbReference>
<dbReference type="Gene3D" id="1.10.287.130">
    <property type="match status" value="1"/>
</dbReference>
<feature type="chain" id="PRO_5030099613" description="histidine kinase" evidence="12">
    <location>
        <begin position="18"/>
        <end position="441"/>
    </location>
</feature>
<dbReference type="GO" id="GO:0005886">
    <property type="term" value="C:plasma membrane"/>
    <property type="evidence" value="ECO:0007669"/>
    <property type="project" value="TreeGrafter"/>
</dbReference>
<feature type="domain" description="HAMP" evidence="14">
    <location>
        <begin position="184"/>
        <end position="235"/>
    </location>
</feature>
<name>A0A4R7PDD5_9GAMM</name>
<protein>
    <recommendedName>
        <fullName evidence="3">histidine kinase</fullName>
        <ecNumber evidence="3">2.7.13.3</ecNumber>
    </recommendedName>
</protein>
<keyword evidence="10 11" id="KW-0472">Membrane</keyword>
<keyword evidence="12" id="KW-0732">Signal</keyword>
<dbReference type="InterPro" id="IPR036097">
    <property type="entry name" value="HisK_dim/P_sf"/>
</dbReference>
<dbReference type="InterPro" id="IPR003594">
    <property type="entry name" value="HATPase_dom"/>
</dbReference>
<reference evidence="15 16" key="1">
    <citation type="submission" date="2019-03" db="EMBL/GenBank/DDBJ databases">
        <title>Genomic Encyclopedia of Type Strains, Phase IV (KMG-IV): sequencing the most valuable type-strain genomes for metagenomic binning, comparative biology and taxonomic classification.</title>
        <authorList>
            <person name="Goeker M."/>
        </authorList>
    </citation>
    <scope>NUCLEOTIDE SEQUENCE [LARGE SCALE GENOMIC DNA]</scope>
    <source>
        <strain evidence="15 16">DSM 26377</strain>
    </source>
</reference>
<dbReference type="PRINTS" id="PR00344">
    <property type="entry name" value="BCTRLSENSOR"/>
</dbReference>
<dbReference type="OrthoDB" id="9809567at2"/>
<dbReference type="InterPro" id="IPR036890">
    <property type="entry name" value="HATPase_C_sf"/>
</dbReference>
<accession>A0A4R7PDD5</accession>
<evidence type="ECO:0000313" key="16">
    <source>
        <dbReference type="Proteomes" id="UP000295341"/>
    </source>
</evidence>
<dbReference type="SUPFAM" id="SSF55874">
    <property type="entry name" value="ATPase domain of HSP90 chaperone/DNA topoisomerase II/histidine kinase"/>
    <property type="match status" value="1"/>
</dbReference>
<dbReference type="Gene3D" id="3.30.565.10">
    <property type="entry name" value="Histidine kinase-like ATPase, C-terminal domain"/>
    <property type="match status" value="1"/>
</dbReference>
<dbReference type="PANTHER" id="PTHR45436">
    <property type="entry name" value="SENSOR HISTIDINE KINASE YKOH"/>
    <property type="match status" value="1"/>
</dbReference>
<dbReference type="SUPFAM" id="SSF47384">
    <property type="entry name" value="Homodimeric domain of signal transducing histidine kinase"/>
    <property type="match status" value="1"/>
</dbReference>
<keyword evidence="16" id="KW-1185">Reference proteome</keyword>
<keyword evidence="6 11" id="KW-0812">Transmembrane</keyword>
<dbReference type="InterPro" id="IPR003660">
    <property type="entry name" value="HAMP_dom"/>
</dbReference>
<evidence type="ECO:0000256" key="5">
    <source>
        <dbReference type="ARBA" id="ARBA00022679"/>
    </source>
</evidence>
<dbReference type="InterPro" id="IPR004358">
    <property type="entry name" value="Sig_transdc_His_kin-like_C"/>
</dbReference>
<keyword evidence="7 15" id="KW-0418">Kinase</keyword>
<dbReference type="PROSITE" id="PS50885">
    <property type="entry name" value="HAMP"/>
    <property type="match status" value="1"/>
</dbReference>
<evidence type="ECO:0000256" key="3">
    <source>
        <dbReference type="ARBA" id="ARBA00012438"/>
    </source>
</evidence>
<comment type="subcellular location">
    <subcellularLocation>
        <location evidence="2">Membrane</location>
    </subcellularLocation>
</comment>
<dbReference type="SMART" id="SM00387">
    <property type="entry name" value="HATPase_c"/>
    <property type="match status" value="1"/>
</dbReference>
<evidence type="ECO:0000256" key="10">
    <source>
        <dbReference type="ARBA" id="ARBA00023136"/>
    </source>
</evidence>
<evidence type="ECO:0000256" key="11">
    <source>
        <dbReference type="SAM" id="Phobius"/>
    </source>
</evidence>
<comment type="catalytic activity">
    <reaction evidence="1">
        <text>ATP + protein L-histidine = ADP + protein N-phospho-L-histidine.</text>
        <dbReference type="EC" id="2.7.13.3"/>
    </reaction>
</comment>
<dbReference type="AlphaFoldDB" id="A0A4R7PDD5"/>
<evidence type="ECO:0000259" key="13">
    <source>
        <dbReference type="PROSITE" id="PS50109"/>
    </source>
</evidence>
<evidence type="ECO:0000256" key="7">
    <source>
        <dbReference type="ARBA" id="ARBA00022777"/>
    </source>
</evidence>
<feature type="signal peptide" evidence="12">
    <location>
        <begin position="1"/>
        <end position="17"/>
    </location>
</feature>
<comment type="caution">
    <text evidence="15">The sequence shown here is derived from an EMBL/GenBank/DDBJ whole genome shotgun (WGS) entry which is preliminary data.</text>
</comment>
<proteinExistence type="predicted"/>
<dbReference type="PANTHER" id="PTHR45436:SF4">
    <property type="entry name" value="SENSOR PROTEIN PHOQ"/>
    <property type="match status" value="1"/>
</dbReference>
<keyword evidence="8 11" id="KW-1133">Transmembrane helix</keyword>
<dbReference type="InterPro" id="IPR005467">
    <property type="entry name" value="His_kinase_dom"/>
</dbReference>
<evidence type="ECO:0000256" key="12">
    <source>
        <dbReference type="SAM" id="SignalP"/>
    </source>
</evidence>